<dbReference type="PANTHER" id="PTHR43283:SF3">
    <property type="entry name" value="BETA-LACTAMASE FAMILY PROTEIN (AFU_ORTHOLOGUE AFUA_5G07500)"/>
    <property type="match status" value="1"/>
</dbReference>
<protein>
    <recommendedName>
        <fullName evidence="2">Beta-lactamase-related domain-containing protein</fullName>
    </recommendedName>
</protein>
<dbReference type="PANTHER" id="PTHR43283">
    <property type="entry name" value="BETA-LACTAMASE-RELATED"/>
    <property type="match status" value="1"/>
</dbReference>
<accession>A0A8H4IJ31</accession>
<dbReference type="AlphaFoldDB" id="A0A8H4IJ31"/>
<dbReference type="InterPro" id="IPR001466">
    <property type="entry name" value="Beta-lactam-related"/>
</dbReference>
<dbReference type="OrthoDB" id="428260at2759"/>
<proteinExistence type="predicted"/>
<dbReference type="Gene3D" id="3.40.710.10">
    <property type="entry name" value="DD-peptidase/beta-lactamase superfamily"/>
    <property type="match status" value="1"/>
</dbReference>
<keyword evidence="4" id="KW-1185">Reference proteome</keyword>
<evidence type="ECO:0000259" key="2">
    <source>
        <dbReference type="Pfam" id="PF00144"/>
    </source>
</evidence>
<dbReference type="Pfam" id="PF00144">
    <property type="entry name" value="Beta-lactamase"/>
    <property type="match status" value="1"/>
</dbReference>
<organism evidence="3 4">
    <name type="scientific">Botryosphaeria dothidea</name>
    <dbReference type="NCBI Taxonomy" id="55169"/>
    <lineage>
        <taxon>Eukaryota</taxon>
        <taxon>Fungi</taxon>
        <taxon>Dikarya</taxon>
        <taxon>Ascomycota</taxon>
        <taxon>Pezizomycotina</taxon>
        <taxon>Dothideomycetes</taxon>
        <taxon>Dothideomycetes incertae sedis</taxon>
        <taxon>Botryosphaeriales</taxon>
        <taxon>Botryosphaeriaceae</taxon>
        <taxon>Botryosphaeria</taxon>
    </lineage>
</organism>
<feature type="region of interest" description="Disordered" evidence="1">
    <location>
        <begin position="167"/>
        <end position="193"/>
    </location>
</feature>
<dbReference type="SUPFAM" id="SSF56601">
    <property type="entry name" value="beta-lactamase/transpeptidase-like"/>
    <property type="match status" value="1"/>
</dbReference>
<comment type="caution">
    <text evidence="3">The sequence shown here is derived from an EMBL/GenBank/DDBJ whole genome shotgun (WGS) entry which is preliminary data.</text>
</comment>
<reference evidence="3" key="1">
    <citation type="submission" date="2020-04" db="EMBL/GenBank/DDBJ databases">
        <title>Genome Assembly and Annotation of Botryosphaeria dothidea sdau 11-99, a Latent Pathogen of Apple Fruit Ring Rot in China.</title>
        <authorList>
            <person name="Yu C."/>
            <person name="Diao Y."/>
            <person name="Lu Q."/>
            <person name="Zhao J."/>
            <person name="Cui S."/>
            <person name="Peng C."/>
            <person name="He B."/>
            <person name="Liu H."/>
        </authorList>
    </citation>
    <scope>NUCLEOTIDE SEQUENCE [LARGE SCALE GENOMIC DNA]</scope>
    <source>
        <strain evidence="3">Sdau11-99</strain>
    </source>
</reference>
<evidence type="ECO:0000313" key="3">
    <source>
        <dbReference type="EMBL" id="KAF4302102.1"/>
    </source>
</evidence>
<dbReference type="InterPro" id="IPR012338">
    <property type="entry name" value="Beta-lactam/transpept-like"/>
</dbReference>
<feature type="domain" description="Beta-lactamase-related" evidence="2">
    <location>
        <begin position="1"/>
        <end position="131"/>
    </location>
</feature>
<evidence type="ECO:0000256" key="1">
    <source>
        <dbReference type="SAM" id="MobiDB-lite"/>
    </source>
</evidence>
<dbReference type="InterPro" id="IPR050789">
    <property type="entry name" value="Diverse_Enzym_Activities"/>
</dbReference>
<dbReference type="EMBL" id="WWBZ02000073">
    <property type="protein sequence ID" value="KAF4302102.1"/>
    <property type="molecule type" value="Genomic_DNA"/>
</dbReference>
<sequence length="193" mass="21543">MQLVGQRTISPDDDGVIPEHLPELNGKEILIGFDDTPEKPVLKPRENKITVRQLVMHSNGTILRAVFRRTVKRVPERDPLLYQPGTKWQYGVGHDWATILIERLTGNSMQDHCTTHIFAPPAMSSTTLDAHMPPWGPGRVFPLHMEVMPDEIPCVLALSPEAFMGRSGAPPSETGPFLARESRGAPLSRRIWA</sequence>
<evidence type="ECO:0000313" key="4">
    <source>
        <dbReference type="Proteomes" id="UP000572817"/>
    </source>
</evidence>
<dbReference type="Proteomes" id="UP000572817">
    <property type="component" value="Unassembled WGS sequence"/>
</dbReference>
<name>A0A8H4IJ31_9PEZI</name>
<gene>
    <name evidence="3" type="ORF">GTA08_BOTSDO09965</name>
</gene>